<evidence type="ECO:0000256" key="6">
    <source>
        <dbReference type="ARBA" id="ARBA00023141"/>
    </source>
</evidence>
<evidence type="ECO:0000256" key="9">
    <source>
        <dbReference type="HAMAP-Rule" id="MF_00131"/>
    </source>
</evidence>
<reference evidence="11 12" key="1">
    <citation type="submission" date="2020-08" db="EMBL/GenBank/DDBJ databases">
        <authorList>
            <person name="Liu C."/>
            <person name="Sun Q."/>
        </authorList>
    </citation>
    <scope>NUCLEOTIDE SEQUENCE [LARGE SCALE GENOMIC DNA]</scope>
    <source>
        <strain evidence="11 12">NSJ-8</strain>
    </source>
</reference>
<comment type="pathway">
    <text evidence="2 9">Amino-acid biosynthesis; L-tryptophan biosynthesis; L-tryptophan from chorismate: step 5/5.</text>
</comment>
<comment type="function">
    <text evidence="1 9">The alpha subunit is responsible for the aldol cleavage of indoleglycerol phosphate to indole and glyceraldehyde 3-phosphate.</text>
</comment>
<dbReference type="EC" id="4.2.1.20" evidence="9"/>
<keyword evidence="12" id="KW-1185">Reference proteome</keyword>
<feature type="active site" description="Proton acceptor" evidence="9">
    <location>
        <position position="47"/>
    </location>
</feature>
<dbReference type="GO" id="GO:0005829">
    <property type="term" value="C:cytosol"/>
    <property type="evidence" value="ECO:0007669"/>
    <property type="project" value="TreeGrafter"/>
</dbReference>
<dbReference type="CDD" id="cd04724">
    <property type="entry name" value="Tryptophan_synthase_alpha"/>
    <property type="match status" value="1"/>
</dbReference>
<dbReference type="KEGG" id="ssun:H9Q77_07115"/>
<dbReference type="NCBIfam" id="TIGR00262">
    <property type="entry name" value="trpA"/>
    <property type="match status" value="1"/>
</dbReference>
<evidence type="ECO:0000256" key="3">
    <source>
        <dbReference type="ARBA" id="ARBA00011270"/>
    </source>
</evidence>
<protein>
    <recommendedName>
        <fullName evidence="9">Tryptophan synthase alpha chain</fullName>
        <ecNumber evidence="9">4.2.1.20</ecNumber>
    </recommendedName>
</protein>
<evidence type="ECO:0000256" key="1">
    <source>
        <dbReference type="ARBA" id="ARBA00003365"/>
    </source>
</evidence>
<evidence type="ECO:0000256" key="8">
    <source>
        <dbReference type="ARBA" id="ARBA00049047"/>
    </source>
</evidence>
<dbReference type="Pfam" id="PF00290">
    <property type="entry name" value="Trp_syntA"/>
    <property type="match status" value="1"/>
</dbReference>
<evidence type="ECO:0000256" key="2">
    <source>
        <dbReference type="ARBA" id="ARBA00004733"/>
    </source>
</evidence>
<evidence type="ECO:0000256" key="7">
    <source>
        <dbReference type="ARBA" id="ARBA00023239"/>
    </source>
</evidence>
<dbReference type="SUPFAM" id="SSF51366">
    <property type="entry name" value="Ribulose-phoshate binding barrel"/>
    <property type="match status" value="1"/>
</dbReference>
<gene>
    <name evidence="9" type="primary">trpA</name>
    <name evidence="11" type="ORF">H9Q77_07115</name>
</gene>
<keyword evidence="7 9" id="KW-0456">Lyase</keyword>
<evidence type="ECO:0000313" key="11">
    <source>
        <dbReference type="EMBL" id="QNM03831.1"/>
    </source>
</evidence>
<accession>A0A7G9FZ49</accession>
<dbReference type="InterPro" id="IPR011060">
    <property type="entry name" value="RibuloseP-bd_barrel"/>
</dbReference>
<dbReference type="InterPro" id="IPR013785">
    <property type="entry name" value="Aldolase_TIM"/>
</dbReference>
<sequence>MNNYLDKVFDTPNKKAFIAFLTAGDPDADSTVKFILEMDKAGADLIEIGIPFSDPTAEGVVIQEANIRSLSNGMTTDGVFEIVKRVREQSEIPLAFMTYVNPVFHYGYEKFYTKCEELGISAIIIPDVPYEEKAEVEAPAKTHGVEVISMIAPTSESRIRQIASEAEGFIYVVSSMGVTGVRSEIKTDLPAIVENIRTVTDVPCAIGFGISTPEQAKAMAAISDGAIVGSAIVKIIAKYGKDAAPYIGEYVKSMKNAVAEA</sequence>
<comment type="catalytic activity">
    <reaction evidence="8 9">
        <text>(1S,2R)-1-C-(indol-3-yl)glycerol 3-phosphate + L-serine = D-glyceraldehyde 3-phosphate + L-tryptophan + H2O</text>
        <dbReference type="Rhea" id="RHEA:10532"/>
        <dbReference type="ChEBI" id="CHEBI:15377"/>
        <dbReference type="ChEBI" id="CHEBI:33384"/>
        <dbReference type="ChEBI" id="CHEBI:57912"/>
        <dbReference type="ChEBI" id="CHEBI:58866"/>
        <dbReference type="ChEBI" id="CHEBI:59776"/>
        <dbReference type="EC" id="4.2.1.20"/>
    </reaction>
</comment>
<organism evidence="11 12">
    <name type="scientific">Simiaoa sunii</name>
    <dbReference type="NCBI Taxonomy" id="2763672"/>
    <lineage>
        <taxon>Bacteria</taxon>
        <taxon>Bacillati</taxon>
        <taxon>Bacillota</taxon>
        <taxon>Clostridia</taxon>
        <taxon>Lachnospirales</taxon>
        <taxon>Lachnospiraceae</taxon>
        <taxon>Simiaoa</taxon>
    </lineage>
</organism>
<feature type="active site" description="Proton acceptor" evidence="9">
    <location>
        <position position="58"/>
    </location>
</feature>
<comment type="similarity">
    <text evidence="9 10">Belongs to the TrpA family.</text>
</comment>
<evidence type="ECO:0000256" key="5">
    <source>
        <dbReference type="ARBA" id="ARBA00022822"/>
    </source>
</evidence>
<keyword evidence="5 9" id="KW-0822">Tryptophan biosynthesis</keyword>
<evidence type="ECO:0000256" key="10">
    <source>
        <dbReference type="RuleBase" id="RU003662"/>
    </source>
</evidence>
<dbReference type="Proteomes" id="UP000515981">
    <property type="component" value="Chromosome"/>
</dbReference>
<dbReference type="PANTHER" id="PTHR43406:SF1">
    <property type="entry name" value="TRYPTOPHAN SYNTHASE ALPHA CHAIN, CHLOROPLASTIC"/>
    <property type="match status" value="1"/>
</dbReference>
<comment type="subunit">
    <text evidence="3 9">Tetramer of two alpha and two beta chains.</text>
</comment>
<dbReference type="HAMAP" id="MF_00131">
    <property type="entry name" value="Trp_synth_alpha"/>
    <property type="match status" value="1"/>
</dbReference>
<dbReference type="RefSeq" id="WP_249326994.1">
    <property type="nucleotide sequence ID" value="NZ_CP060633.1"/>
</dbReference>
<dbReference type="FunFam" id="3.20.20.70:FF:000037">
    <property type="entry name" value="Tryptophan synthase alpha chain"/>
    <property type="match status" value="1"/>
</dbReference>
<evidence type="ECO:0000313" key="12">
    <source>
        <dbReference type="Proteomes" id="UP000515981"/>
    </source>
</evidence>
<name>A0A7G9FZ49_9FIRM</name>
<keyword evidence="6 9" id="KW-0057">Aromatic amino acid biosynthesis</keyword>
<keyword evidence="4 9" id="KW-0028">Amino-acid biosynthesis</keyword>
<dbReference type="InterPro" id="IPR002028">
    <property type="entry name" value="Trp_synthase_suA"/>
</dbReference>
<dbReference type="GO" id="GO:0004834">
    <property type="term" value="F:tryptophan synthase activity"/>
    <property type="evidence" value="ECO:0007669"/>
    <property type="project" value="UniProtKB-UniRule"/>
</dbReference>
<dbReference type="PANTHER" id="PTHR43406">
    <property type="entry name" value="TRYPTOPHAN SYNTHASE, ALPHA CHAIN"/>
    <property type="match status" value="1"/>
</dbReference>
<evidence type="ECO:0000256" key="4">
    <source>
        <dbReference type="ARBA" id="ARBA00022605"/>
    </source>
</evidence>
<dbReference type="EMBL" id="CP060633">
    <property type="protein sequence ID" value="QNM03831.1"/>
    <property type="molecule type" value="Genomic_DNA"/>
</dbReference>
<proteinExistence type="inferred from homology"/>
<dbReference type="UniPathway" id="UPA00035">
    <property type="reaction ID" value="UER00044"/>
</dbReference>
<dbReference type="AlphaFoldDB" id="A0A7G9FZ49"/>
<dbReference type="Gene3D" id="3.20.20.70">
    <property type="entry name" value="Aldolase class I"/>
    <property type="match status" value="1"/>
</dbReference>